<gene>
    <name evidence="1" type="ordered locus">Niako_4894</name>
</gene>
<dbReference type="KEGG" id="nko:Niako_4894"/>
<sequence>MISKEIDEKLGINIYATRIGCRLQVAKRTKKIHLN</sequence>
<protein>
    <submittedName>
        <fullName evidence="1">Uncharacterized protein</fullName>
    </submittedName>
</protein>
<dbReference type="HOGENOM" id="CLU_3366053_0_0_10"/>
<dbReference type="EMBL" id="CP003178">
    <property type="protein sequence ID" value="AEW01135.1"/>
    <property type="molecule type" value="Genomic_DNA"/>
</dbReference>
<organism evidence="1 2">
    <name type="scientific">Niastella koreensis (strain DSM 17620 / KACC 11465 / NBRC 106392 / GR20-10)</name>
    <dbReference type="NCBI Taxonomy" id="700598"/>
    <lineage>
        <taxon>Bacteria</taxon>
        <taxon>Pseudomonadati</taxon>
        <taxon>Bacteroidota</taxon>
        <taxon>Chitinophagia</taxon>
        <taxon>Chitinophagales</taxon>
        <taxon>Chitinophagaceae</taxon>
        <taxon>Niastella</taxon>
    </lineage>
</organism>
<reference evidence="1 2" key="1">
    <citation type="submission" date="2011-12" db="EMBL/GenBank/DDBJ databases">
        <title>The complete genome of Niastella koreensis GR20-10.</title>
        <authorList>
            <consortium name="US DOE Joint Genome Institute (JGI-PGF)"/>
            <person name="Lucas S."/>
            <person name="Han J."/>
            <person name="Lapidus A."/>
            <person name="Bruce D."/>
            <person name="Goodwin L."/>
            <person name="Pitluck S."/>
            <person name="Peters L."/>
            <person name="Kyrpides N."/>
            <person name="Mavromatis K."/>
            <person name="Ivanova N."/>
            <person name="Mikhailova N."/>
            <person name="Davenport K."/>
            <person name="Saunders E."/>
            <person name="Detter J.C."/>
            <person name="Tapia R."/>
            <person name="Han C."/>
            <person name="Land M."/>
            <person name="Hauser L."/>
            <person name="Markowitz V."/>
            <person name="Cheng J.-F."/>
            <person name="Hugenholtz P."/>
            <person name="Woyke T."/>
            <person name="Wu D."/>
            <person name="Tindall B."/>
            <person name="Pomrenke H."/>
            <person name="Brambilla E."/>
            <person name="Klenk H.-P."/>
            <person name="Eisen J.A."/>
        </authorList>
    </citation>
    <scope>NUCLEOTIDE SEQUENCE [LARGE SCALE GENOMIC DNA]</scope>
    <source>
        <strain evidence="2">DSM 17620 / KACC 11465 / NBRC 106392 / GR20-10</strain>
    </source>
</reference>
<proteinExistence type="predicted"/>
<name>G8TRK4_NIAKG</name>
<accession>G8TRK4</accession>
<evidence type="ECO:0000313" key="1">
    <source>
        <dbReference type="EMBL" id="AEW01135.1"/>
    </source>
</evidence>
<dbReference type="AlphaFoldDB" id="G8TRK4"/>
<dbReference type="Proteomes" id="UP000005438">
    <property type="component" value="Chromosome"/>
</dbReference>
<evidence type="ECO:0000313" key="2">
    <source>
        <dbReference type="Proteomes" id="UP000005438"/>
    </source>
</evidence>